<evidence type="ECO:0000256" key="5">
    <source>
        <dbReference type="ARBA" id="ARBA00038359"/>
    </source>
</evidence>
<feature type="transmembrane region" description="Helical" evidence="6">
    <location>
        <begin position="208"/>
        <end position="228"/>
    </location>
</feature>
<keyword evidence="2 6" id="KW-0812">Transmembrane</keyword>
<dbReference type="PANTHER" id="PTHR33048">
    <property type="entry name" value="PTH11-LIKE INTEGRAL MEMBRANE PROTEIN (AFU_ORTHOLOGUE AFUA_5G11245)"/>
    <property type="match status" value="1"/>
</dbReference>
<evidence type="ECO:0000256" key="6">
    <source>
        <dbReference type="SAM" id="Phobius"/>
    </source>
</evidence>
<name>A0A8A3PMW1_9HELO</name>
<dbReference type="PANTHER" id="PTHR33048:SF96">
    <property type="entry name" value="INTEGRAL MEMBRANE PROTEIN"/>
    <property type="match status" value="1"/>
</dbReference>
<evidence type="ECO:0000256" key="3">
    <source>
        <dbReference type="ARBA" id="ARBA00022989"/>
    </source>
</evidence>
<dbReference type="EMBL" id="CP063411">
    <property type="protein sequence ID" value="QSZ36343.1"/>
    <property type="molecule type" value="Genomic_DNA"/>
</dbReference>
<dbReference type="InterPro" id="IPR052337">
    <property type="entry name" value="SAT4-like"/>
</dbReference>
<gene>
    <name evidence="8" type="ORF">DSL72_006219</name>
</gene>
<evidence type="ECO:0000256" key="4">
    <source>
        <dbReference type="ARBA" id="ARBA00023136"/>
    </source>
</evidence>
<comment type="subcellular location">
    <subcellularLocation>
        <location evidence="1">Membrane</location>
        <topology evidence="1">Multi-pass membrane protein</topology>
    </subcellularLocation>
</comment>
<protein>
    <recommendedName>
        <fullName evidence="7">Rhodopsin domain-containing protein</fullName>
    </recommendedName>
</protein>
<evidence type="ECO:0000313" key="8">
    <source>
        <dbReference type="EMBL" id="QSZ36343.1"/>
    </source>
</evidence>
<feature type="domain" description="Rhodopsin" evidence="7">
    <location>
        <begin position="29"/>
        <end position="272"/>
    </location>
</feature>
<dbReference type="Proteomes" id="UP000672032">
    <property type="component" value="Chromosome 7"/>
</dbReference>
<feature type="transmembrane region" description="Helical" evidence="6">
    <location>
        <begin position="12"/>
        <end position="33"/>
    </location>
</feature>
<comment type="similarity">
    <text evidence="5">Belongs to the SAT4 family.</text>
</comment>
<feature type="transmembrane region" description="Helical" evidence="6">
    <location>
        <begin position="124"/>
        <end position="144"/>
    </location>
</feature>
<keyword evidence="9" id="KW-1185">Reference proteome</keyword>
<sequence>MSTEAADKRSTILSVTVIFFLIACLAVSLRCYVRIKLLRAFGPDDVLTLCSLFLLLSGVVLILMGLGRGFGQHIGDLSVEHYVVGVKYWCLAQISYPPTVFIIKSSIALYLVRIAIKPIHVYTIYISMVLFFVYNVVFFVFLIAQCRPVSFFWRQFEGATDGHCIPGKTIAAIAYGHAALSILTDIILGIIPALVVSDLQISTRTKAAVAMTLALGSISASICTLTRMTYIADLLTGYDYLYAISNVIILTIVESAVGITACCLATLKPLIRSFLDWSERSMNSTGAFHTRVKDRMGTGRTKVDDAELQLRPDLKIIGVTTTIITSIGRDSPPGFRHSGFGPIPEDGNEPSYSPYGSVNSRQRVGSCGGVIQAEPACHIK</sequence>
<evidence type="ECO:0000259" key="7">
    <source>
        <dbReference type="Pfam" id="PF20684"/>
    </source>
</evidence>
<dbReference type="InterPro" id="IPR049326">
    <property type="entry name" value="Rhodopsin_dom_fungi"/>
</dbReference>
<dbReference type="GO" id="GO:0016020">
    <property type="term" value="C:membrane"/>
    <property type="evidence" value="ECO:0007669"/>
    <property type="project" value="UniProtKB-SubCell"/>
</dbReference>
<proteinExistence type="inferred from homology"/>
<accession>A0A8A3PMW1</accession>
<keyword evidence="3 6" id="KW-1133">Transmembrane helix</keyword>
<dbReference type="OrthoDB" id="3923077at2759"/>
<evidence type="ECO:0000256" key="2">
    <source>
        <dbReference type="ARBA" id="ARBA00022692"/>
    </source>
</evidence>
<feature type="transmembrane region" description="Helical" evidence="6">
    <location>
        <begin position="86"/>
        <end position="112"/>
    </location>
</feature>
<feature type="transmembrane region" description="Helical" evidence="6">
    <location>
        <begin position="45"/>
        <end position="66"/>
    </location>
</feature>
<keyword evidence="4 6" id="KW-0472">Membrane</keyword>
<feature type="transmembrane region" description="Helical" evidence="6">
    <location>
        <begin position="175"/>
        <end position="196"/>
    </location>
</feature>
<dbReference type="Pfam" id="PF20684">
    <property type="entry name" value="Fung_rhodopsin"/>
    <property type="match status" value="1"/>
</dbReference>
<feature type="transmembrane region" description="Helical" evidence="6">
    <location>
        <begin position="240"/>
        <end position="267"/>
    </location>
</feature>
<organism evidence="8 9">
    <name type="scientific">Monilinia vaccinii-corymbosi</name>
    <dbReference type="NCBI Taxonomy" id="61207"/>
    <lineage>
        <taxon>Eukaryota</taxon>
        <taxon>Fungi</taxon>
        <taxon>Dikarya</taxon>
        <taxon>Ascomycota</taxon>
        <taxon>Pezizomycotina</taxon>
        <taxon>Leotiomycetes</taxon>
        <taxon>Helotiales</taxon>
        <taxon>Sclerotiniaceae</taxon>
        <taxon>Monilinia</taxon>
    </lineage>
</organism>
<reference evidence="8" key="1">
    <citation type="submission" date="2020-10" db="EMBL/GenBank/DDBJ databases">
        <title>Genome Sequence of Monilinia vaccinii-corymbosi Sheds Light on Mummy Berry Disease Infection of Blueberry and Mating Type.</title>
        <authorList>
            <person name="Yow A.G."/>
            <person name="Zhang Y."/>
            <person name="Bansal K."/>
            <person name="Eacker S.M."/>
            <person name="Sullivan S."/>
            <person name="Liachko I."/>
            <person name="Cubeta M.A."/>
            <person name="Rollins J.A."/>
            <person name="Ashrafi H."/>
        </authorList>
    </citation>
    <scope>NUCLEOTIDE SEQUENCE</scope>
    <source>
        <strain evidence="8">RL-1</strain>
    </source>
</reference>
<evidence type="ECO:0000313" key="9">
    <source>
        <dbReference type="Proteomes" id="UP000672032"/>
    </source>
</evidence>
<evidence type="ECO:0000256" key="1">
    <source>
        <dbReference type="ARBA" id="ARBA00004141"/>
    </source>
</evidence>
<dbReference type="AlphaFoldDB" id="A0A8A3PMW1"/>